<dbReference type="GO" id="GO:0016646">
    <property type="term" value="F:oxidoreductase activity, acting on the CH-NH group of donors, NAD or NADP as acceptor"/>
    <property type="evidence" value="ECO:0007669"/>
    <property type="project" value="UniProtKB-ARBA"/>
</dbReference>
<dbReference type="SMART" id="SM00903">
    <property type="entry name" value="Flavin_Reduct"/>
    <property type="match status" value="1"/>
</dbReference>
<organism evidence="2 3">
    <name type="scientific">Paraglaciecola polaris LMG 21857</name>
    <dbReference type="NCBI Taxonomy" id="1129793"/>
    <lineage>
        <taxon>Bacteria</taxon>
        <taxon>Pseudomonadati</taxon>
        <taxon>Pseudomonadota</taxon>
        <taxon>Gammaproteobacteria</taxon>
        <taxon>Alteromonadales</taxon>
        <taxon>Alteromonadaceae</taxon>
        <taxon>Paraglaciecola</taxon>
    </lineage>
</organism>
<sequence length="206" mass="22327">MPNQSHFYQPNQGHGLKHDPFNALIAPRPIGWISSKSSEGVLNLAPYSFFNAFNYHPPIIGFASIGYKDTVENIQQTGEFCWNLVSASLVDKMNLTSAALPRNESEFESAGLTLGQSKVIDVPHVALSPAVFECRKSQIIQLTGANGELVDTWMVLGEVVGVHIDTAFIDDGVYNTAAAEPVLRGGGAGDYFSITAAQKFTINRPQ</sequence>
<evidence type="ECO:0000313" key="3">
    <source>
        <dbReference type="Proteomes" id="UP000006322"/>
    </source>
</evidence>
<protein>
    <recommendedName>
        <fullName evidence="1">Flavin reductase like domain-containing protein</fullName>
    </recommendedName>
</protein>
<proteinExistence type="predicted"/>
<dbReference type="AlphaFoldDB" id="K6Z9L4"/>
<dbReference type="PANTHER" id="PTHR43812">
    <property type="entry name" value="BLR2425 PROTEIN"/>
    <property type="match status" value="1"/>
</dbReference>
<dbReference type="Pfam" id="PF01613">
    <property type="entry name" value="Flavin_Reduct"/>
    <property type="match status" value="1"/>
</dbReference>
<dbReference type="OrthoDB" id="9794638at2"/>
<name>K6Z9L4_9ALTE</name>
<dbReference type="SUPFAM" id="SSF50475">
    <property type="entry name" value="FMN-binding split barrel"/>
    <property type="match status" value="1"/>
</dbReference>
<reference evidence="3" key="1">
    <citation type="journal article" date="2014" name="Environ. Microbiol.">
        <title>Comparative genomics of the marine bacterial genus Glaciecola reveals the high degree of genomic diversity and genomic characteristic for cold adaptation.</title>
        <authorList>
            <person name="Qin Q.L."/>
            <person name="Xie B.B."/>
            <person name="Yu Y."/>
            <person name="Shu Y.L."/>
            <person name="Rong J.C."/>
            <person name="Zhang Y.J."/>
            <person name="Zhao D.L."/>
            <person name="Chen X.L."/>
            <person name="Zhang X.Y."/>
            <person name="Chen B."/>
            <person name="Zhou B.C."/>
            <person name="Zhang Y.Z."/>
        </authorList>
    </citation>
    <scope>NUCLEOTIDE SEQUENCE [LARGE SCALE GENOMIC DNA]</scope>
    <source>
        <strain evidence="3">LMG 21857</strain>
    </source>
</reference>
<dbReference type="GO" id="GO:0010181">
    <property type="term" value="F:FMN binding"/>
    <property type="evidence" value="ECO:0007669"/>
    <property type="project" value="InterPro"/>
</dbReference>
<dbReference type="RefSeq" id="WP_007104586.1">
    <property type="nucleotide sequence ID" value="NZ_BAER01000044.1"/>
</dbReference>
<dbReference type="STRING" id="1129793.GPLA_1894"/>
<gene>
    <name evidence="2" type="ORF">GPLA_1894</name>
</gene>
<dbReference type="EMBL" id="BAER01000044">
    <property type="protein sequence ID" value="GAC32801.1"/>
    <property type="molecule type" value="Genomic_DNA"/>
</dbReference>
<feature type="domain" description="Flavin reductase like" evidence="1">
    <location>
        <begin position="23"/>
        <end position="176"/>
    </location>
</feature>
<accession>K6Z9L4</accession>
<dbReference type="InterPro" id="IPR002563">
    <property type="entry name" value="Flavin_Rdtase-like_dom"/>
</dbReference>
<dbReference type="Gene3D" id="2.30.110.10">
    <property type="entry name" value="Electron Transport, Fmn-binding Protein, Chain A"/>
    <property type="match status" value="1"/>
</dbReference>
<dbReference type="InterPro" id="IPR012349">
    <property type="entry name" value="Split_barrel_FMN-bd"/>
</dbReference>
<evidence type="ECO:0000313" key="2">
    <source>
        <dbReference type="EMBL" id="GAC32801.1"/>
    </source>
</evidence>
<evidence type="ECO:0000259" key="1">
    <source>
        <dbReference type="SMART" id="SM00903"/>
    </source>
</evidence>
<comment type="caution">
    <text evidence="2">The sequence shown here is derived from an EMBL/GenBank/DDBJ whole genome shotgun (WGS) entry which is preliminary data.</text>
</comment>
<keyword evidence="3" id="KW-1185">Reference proteome</keyword>
<dbReference type="Proteomes" id="UP000006322">
    <property type="component" value="Unassembled WGS sequence"/>
</dbReference>
<dbReference type="PANTHER" id="PTHR43812:SF2">
    <property type="entry name" value="FLAVIN REDUCTASE LIKE DOMAIN-CONTAINING PROTEIN"/>
    <property type="match status" value="1"/>
</dbReference>